<reference evidence="1 2" key="1">
    <citation type="journal article" date="2019" name="Commun. Biol.">
        <title>The bagworm genome reveals a unique fibroin gene that provides high tensile strength.</title>
        <authorList>
            <person name="Kono N."/>
            <person name="Nakamura H."/>
            <person name="Ohtoshi R."/>
            <person name="Tomita M."/>
            <person name="Numata K."/>
            <person name="Arakawa K."/>
        </authorList>
    </citation>
    <scope>NUCLEOTIDE SEQUENCE [LARGE SCALE GENOMIC DNA]</scope>
</reference>
<dbReference type="Proteomes" id="UP000299102">
    <property type="component" value="Unassembled WGS sequence"/>
</dbReference>
<dbReference type="EMBL" id="BGZK01001124">
    <property type="protein sequence ID" value="GBP71869.1"/>
    <property type="molecule type" value="Genomic_DNA"/>
</dbReference>
<evidence type="ECO:0000313" key="2">
    <source>
        <dbReference type="Proteomes" id="UP000299102"/>
    </source>
</evidence>
<accession>A0A4C1YB66</accession>
<keyword evidence="2" id="KW-1185">Reference proteome</keyword>
<evidence type="ECO:0000313" key="1">
    <source>
        <dbReference type="EMBL" id="GBP71869.1"/>
    </source>
</evidence>
<comment type="caution">
    <text evidence="1">The sequence shown here is derived from an EMBL/GenBank/DDBJ whole genome shotgun (WGS) entry which is preliminary data.</text>
</comment>
<sequence>MKAFHVHAGEAVDRKQVIYNYDKRHLAGATFNEQDKAEDTNRRERNGRIAGSEGAVMGRRIRTFRIRRIRILATGESLAKVISNDSLPAQDCRLNHRARTLLPHRRSRPWAEDQVPTWRKEINASQQWGDTNLSKNLLFIVMR</sequence>
<protein>
    <submittedName>
        <fullName evidence="1">Uncharacterized protein</fullName>
    </submittedName>
</protein>
<name>A0A4C1YB66_EUMVA</name>
<organism evidence="1 2">
    <name type="scientific">Eumeta variegata</name>
    <name type="common">Bagworm moth</name>
    <name type="synonym">Eumeta japonica</name>
    <dbReference type="NCBI Taxonomy" id="151549"/>
    <lineage>
        <taxon>Eukaryota</taxon>
        <taxon>Metazoa</taxon>
        <taxon>Ecdysozoa</taxon>
        <taxon>Arthropoda</taxon>
        <taxon>Hexapoda</taxon>
        <taxon>Insecta</taxon>
        <taxon>Pterygota</taxon>
        <taxon>Neoptera</taxon>
        <taxon>Endopterygota</taxon>
        <taxon>Lepidoptera</taxon>
        <taxon>Glossata</taxon>
        <taxon>Ditrysia</taxon>
        <taxon>Tineoidea</taxon>
        <taxon>Psychidae</taxon>
        <taxon>Oiketicinae</taxon>
        <taxon>Eumeta</taxon>
    </lineage>
</organism>
<dbReference type="AlphaFoldDB" id="A0A4C1YB66"/>
<proteinExistence type="predicted"/>
<gene>
    <name evidence="1" type="ORF">EVAR_58926_1</name>
</gene>